<dbReference type="Pfam" id="PF04995">
    <property type="entry name" value="CcmD"/>
    <property type="match status" value="1"/>
</dbReference>
<evidence type="ECO:0000256" key="1">
    <source>
        <dbReference type="ARBA" id="ARBA00002442"/>
    </source>
</evidence>
<gene>
    <name evidence="13" type="primary">ccmD</name>
    <name evidence="13" type="ORF">ACERLL_04745</name>
</gene>
<evidence type="ECO:0000256" key="2">
    <source>
        <dbReference type="ARBA" id="ARBA00004377"/>
    </source>
</evidence>
<dbReference type="NCBIfam" id="TIGR03141">
    <property type="entry name" value="cytochro_ccmD"/>
    <property type="match status" value="1"/>
</dbReference>
<evidence type="ECO:0000256" key="10">
    <source>
        <dbReference type="ARBA" id="ARBA00022989"/>
    </source>
</evidence>
<keyword evidence="9 12" id="KW-0201">Cytochrome c-type biogenesis</keyword>
<dbReference type="InterPro" id="IPR007078">
    <property type="entry name" value="Haem_export_protD_CcmD"/>
</dbReference>
<evidence type="ECO:0000256" key="3">
    <source>
        <dbReference type="ARBA" id="ARBA00008741"/>
    </source>
</evidence>
<evidence type="ECO:0000256" key="12">
    <source>
        <dbReference type="RuleBase" id="RU363101"/>
    </source>
</evidence>
<dbReference type="InterPro" id="IPR052075">
    <property type="entry name" value="Heme_exporter_D"/>
</dbReference>
<keyword evidence="6 12" id="KW-1003">Cell membrane</keyword>
<protein>
    <recommendedName>
        <fullName evidence="4 12">Heme exporter protein D</fullName>
    </recommendedName>
</protein>
<evidence type="ECO:0000256" key="4">
    <source>
        <dbReference type="ARBA" id="ARBA00016461"/>
    </source>
</evidence>
<sequence>MTLQEFFYMGGYAAFVWPSYGLALVILLVNLVVPHWRERQTLRQIARQNRRVRRSG</sequence>
<name>A0ABV4TS23_9GAMM</name>
<keyword evidence="7 12" id="KW-0997">Cell inner membrane</keyword>
<comment type="caution">
    <text evidence="13">The sequence shown here is derived from an EMBL/GenBank/DDBJ whole genome shotgun (WGS) entry which is preliminary data.</text>
</comment>
<keyword evidence="5 12" id="KW-0813">Transport</keyword>
<evidence type="ECO:0000256" key="5">
    <source>
        <dbReference type="ARBA" id="ARBA00022448"/>
    </source>
</evidence>
<dbReference type="PANTHER" id="PTHR37531">
    <property type="entry name" value="HEME EXPORTER PROTEIN D"/>
    <property type="match status" value="1"/>
</dbReference>
<dbReference type="RefSeq" id="WP_373654915.1">
    <property type="nucleotide sequence ID" value="NZ_JBGUAW010000003.1"/>
</dbReference>
<organism evidence="13 14">
    <name type="scientific">Thiohalorhabdus methylotrophus</name>
    <dbReference type="NCBI Taxonomy" id="3242694"/>
    <lineage>
        <taxon>Bacteria</taxon>
        <taxon>Pseudomonadati</taxon>
        <taxon>Pseudomonadota</taxon>
        <taxon>Gammaproteobacteria</taxon>
        <taxon>Thiohalorhabdales</taxon>
        <taxon>Thiohalorhabdaceae</taxon>
        <taxon>Thiohalorhabdus</taxon>
    </lineage>
</organism>
<evidence type="ECO:0000256" key="6">
    <source>
        <dbReference type="ARBA" id="ARBA00022475"/>
    </source>
</evidence>
<feature type="transmembrane region" description="Helical" evidence="12">
    <location>
        <begin position="12"/>
        <end position="33"/>
    </location>
</feature>
<comment type="subcellular location">
    <subcellularLocation>
        <location evidence="2 12">Cell inner membrane</location>
        <topology evidence="2 12">Single-pass membrane protein</topology>
    </subcellularLocation>
</comment>
<keyword evidence="11 12" id="KW-0472">Membrane</keyword>
<evidence type="ECO:0000256" key="8">
    <source>
        <dbReference type="ARBA" id="ARBA00022692"/>
    </source>
</evidence>
<accession>A0ABV4TS23</accession>
<dbReference type="Proteomes" id="UP001575181">
    <property type="component" value="Unassembled WGS sequence"/>
</dbReference>
<comment type="similarity">
    <text evidence="3 12">Belongs to the CcmD/CycX/HelD family.</text>
</comment>
<evidence type="ECO:0000256" key="9">
    <source>
        <dbReference type="ARBA" id="ARBA00022748"/>
    </source>
</evidence>
<keyword evidence="8 12" id="KW-0812">Transmembrane</keyword>
<evidence type="ECO:0000256" key="7">
    <source>
        <dbReference type="ARBA" id="ARBA00022519"/>
    </source>
</evidence>
<evidence type="ECO:0000313" key="13">
    <source>
        <dbReference type="EMBL" id="MFA9460127.1"/>
    </source>
</evidence>
<comment type="function">
    <text evidence="1 12">Required for the export of heme to the periplasm for the biogenesis of c-type cytochromes.</text>
</comment>
<dbReference type="EMBL" id="JBGUAW010000003">
    <property type="protein sequence ID" value="MFA9460127.1"/>
    <property type="molecule type" value="Genomic_DNA"/>
</dbReference>
<keyword evidence="14" id="KW-1185">Reference proteome</keyword>
<evidence type="ECO:0000256" key="11">
    <source>
        <dbReference type="ARBA" id="ARBA00023136"/>
    </source>
</evidence>
<reference evidence="13 14" key="1">
    <citation type="submission" date="2024-08" db="EMBL/GenBank/DDBJ databases">
        <title>Whole-genome sequencing of halo(alkali)philic microorganisms from hypersaline lakes.</title>
        <authorList>
            <person name="Sorokin D.Y."/>
            <person name="Merkel A.Y."/>
            <person name="Messina E."/>
            <person name="Yakimov M."/>
        </authorList>
    </citation>
    <scope>NUCLEOTIDE SEQUENCE [LARGE SCALE GENOMIC DNA]</scope>
    <source>
        <strain evidence="13 14">Cl-TMA</strain>
    </source>
</reference>
<proteinExistence type="inferred from homology"/>
<keyword evidence="10 12" id="KW-1133">Transmembrane helix</keyword>
<dbReference type="PANTHER" id="PTHR37531:SF1">
    <property type="entry name" value="HEME EXPORTER PROTEIN D"/>
    <property type="match status" value="1"/>
</dbReference>
<evidence type="ECO:0000313" key="14">
    <source>
        <dbReference type="Proteomes" id="UP001575181"/>
    </source>
</evidence>